<feature type="transmembrane region" description="Helical" evidence="6">
    <location>
        <begin position="162"/>
        <end position="184"/>
    </location>
</feature>
<keyword evidence="6" id="KW-0029">Amino-acid transport</keyword>
<dbReference type="Proteomes" id="UP001211907">
    <property type="component" value="Unassembled WGS sequence"/>
</dbReference>
<comment type="similarity">
    <text evidence="6">Belongs to the ATG22 family.</text>
</comment>
<evidence type="ECO:0000313" key="8">
    <source>
        <dbReference type="Proteomes" id="UP001211907"/>
    </source>
</evidence>
<organism evidence="7 8">
    <name type="scientific">Physocladia obscura</name>
    <dbReference type="NCBI Taxonomy" id="109957"/>
    <lineage>
        <taxon>Eukaryota</taxon>
        <taxon>Fungi</taxon>
        <taxon>Fungi incertae sedis</taxon>
        <taxon>Chytridiomycota</taxon>
        <taxon>Chytridiomycota incertae sedis</taxon>
        <taxon>Chytridiomycetes</taxon>
        <taxon>Chytridiales</taxon>
        <taxon>Chytriomycetaceae</taxon>
        <taxon>Physocladia</taxon>
    </lineage>
</organism>
<dbReference type="InterPro" id="IPR024671">
    <property type="entry name" value="Atg22-like"/>
</dbReference>
<evidence type="ECO:0000256" key="1">
    <source>
        <dbReference type="ARBA" id="ARBA00004127"/>
    </source>
</evidence>
<feature type="transmembrane region" description="Helical" evidence="6">
    <location>
        <begin position="95"/>
        <end position="116"/>
    </location>
</feature>
<dbReference type="Pfam" id="PF11700">
    <property type="entry name" value="ATG22"/>
    <property type="match status" value="1"/>
</dbReference>
<accession>A0AAD5XHL2</accession>
<name>A0AAD5XHL2_9FUNG</name>
<dbReference type="EMBL" id="JADGJH010000568">
    <property type="protein sequence ID" value="KAJ3126240.1"/>
    <property type="molecule type" value="Genomic_DNA"/>
</dbReference>
<keyword evidence="3 6" id="KW-0812">Transmembrane</keyword>
<keyword evidence="6" id="KW-0926">Vacuole</keyword>
<evidence type="ECO:0000313" key="7">
    <source>
        <dbReference type="EMBL" id="KAJ3126240.1"/>
    </source>
</evidence>
<dbReference type="GO" id="GO:0006865">
    <property type="term" value="P:amino acid transport"/>
    <property type="evidence" value="ECO:0007669"/>
    <property type="project" value="UniProtKB-KW"/>
</dbReference>
<evidence type="ECO:0000256" key="5">
    <source>
        <dbReference type="ARBA" id="ARBA00023136"/>
    </source>
</evidence>
<keyword evidence="6" id="KW-0072">Autophagy</keyword>
<dbReference type="GO" id="GO:0005774">
    <property type="term" value="C:vacuolar membrane"/>
    <property type="evidence" value="ECO:0007669"/>
    <property type="project" value="UniProtKB-SubCell"/>
</dbReference>
<gene>
    <name evidence="7" type="ORF">HK100_010348</name>
</gene>
<reference evidence="7" key="1">
    <citation type="submission" date="2020-05" db="EMBL/GenBank/DDBJ databases">
        <title>Phylogenomic resolution of chytrid fungi.</title>
        <authorList>
            <person name="Stajich J.E."/>
            <person name="Amses K."/>
            <person name="Simmons R."/>
            <person name="Seto K."/>
            <person name="Myers J."/>
            <person name="Bonds A."/>
            <person name="Quandt C.A."/>
            <person name="Barry K."/>
            <person name="Liu P."/>
            <person name="Grigoriev I."/>
            <person name="Longcore J.E."/>
            <person name="James T.Y."/>
        </authorList>
    </citation>
    <scope>NUCLEOTIDE SEQUENCE</scope>
    <source>
        <strain evidence="7">JEL0513</strain>
    </source>
</reference>
<evidence type="ECO:0000256" key="4">
    <source>
        <dbReference type="ARBA" id="ARBA00022989"/>
    </source>
</evidence>
<dbReference type="AlphaFoldDB" id="A0AAD5XHL2"/>
<dbReference type="GO" id="GO:0006914">
    <property type="term" value="P:autophagy"/>
    <property type="evidence" value="ECO:0007669"/>
    <property type="project" value="UniProtKB-KW"/>
</dbReference>
<comment type="subcellular location">
    <subcellularLocation>
        <location evidence="1">Endomembrane system</location>
        <topology evidence="1">Multi-pass membrane protein</topology>
    </subcellularLocation>
    <subcellularLocation>
        <location evidence="6">Vacuole membrane</location>
        <topology evidence="6">Multi-pass membrane protein</topology>
    </subcellularLocation>
</comment>
<comment type="function">
    <text evidence="6">Vacuolar effluxer which mediate the efflux of amino acids resulting from autophagic degradation. The release of autophagic amino acids allows the maintenance of protein synthesis and viability during nitrogen starvation.</text>
</comment>
<dbReference type="PANTHER" id="PTHR23519">
    <property type="entry name" value="AUTOPHAGY-RELATED PROTEIN 22"/>
    <property type="match status" value="1"/>
</dbReference>
<evidence type="ECO:0000256" key="3">
    <source>
        <dbReference type="ARBA" id="ARBA00022692"/>
    </source>
</evidence>
<proteinExistence type="inferred from homology"/>
<keyword evidence="8" id="KW-1185">Reference proteome</keyword>
<dbReference type="PANTHER" id="PTHR23519:SF1">
    <property type="entry name" value="AUTOPHAGY-RELATED PROTEIN 22"/>
    <property type="match status" value="1"/>
</dbReference>
<feature type="transmembrane region" description="Helical" evidence="6">
    <location>
        <begin position="5"/>
        <end position="26"/>
    </location>
</feature>
<keyword evidence="2 6" id="KW-0813">Transport</keyword>
<comment type="caution">
    <text evidence="6">Lacks conserved residue(s) required for the propagation of feature annotation.</text>
</comment>
<keyword evidence="5 6" id="KW-0472">Membrane</keyword>
<evidence type="ECO:0000256" key="6">
    <source>
        <dbReference type="RuleBase" id="RU363073"/>
    </source>
</evidence>
<feature type="transmembrane region" description="Helical" evidence="6">
    <location>
        <begin position="128"/>
        <end position="150"/>
    </location>
</feature>
<protein>
    <recommendedName>
        <fullName evidence="6">Autophagy-related protein</fullName>
    </recommendedName>
</protein>
<feature type="transmembrane region" description="Helical" evidence="6">
    <location>
        <begin position="38"/>
        <end position="59"/>
    </location>
</feature>
<keyword evidence="4 6" id="KW-1133">Transmembrane helix</keyword>
<dbReference type="GO" id="GO:0012505">
    <property type="term" value="C:endomembrane system"/>
    <property type="evidence" value="ECO:0007669"/>
    <property type="project" value="UniProtKB-SubCell"/>
</dbReference>
<sequence length="637" mass="72391">MISTFWSNVGWVVPLLIYLGIIYALNANPDAGQTDFTFNTNALLFGTYWLVFTIPYFCLSKKRPGPDIPAGVNVFVEGFVQANEALKLAKKLPHAWWYIVGFFLFCDGTNSAGIIIGNLQGIYVNYNLLHSSFFNLAQAICSMIGCMIFWKVQEIYKLQTKTMLQISNLLTLFMYASALVGFFIKNVGYRTRAVQNTTMGADSEIEESESKSPKSEILLLISTSPSFVMPLHSCRYAAETLAEPGDGLASFADESLSKRASKPARCRSESVKIDQAGSAELVIMKVQAKVEQLVSKSSQQWITYFLDNPVVHRKTGIRIHILGSSRLTLPSGFAATRDAIKTVNPSGIAIDMDPENYHSWLPEYSHFLAKNPPPLPEPLVLPNPPPLIKRARMSDNKKPNFPLESQLDQGLQWAKRNLPALMQTCLPLNYLTCLFRTGLVPASYDAAAFLVQSEISLPDKEPLTMLQLPELVEAELLYQNAANMRFRREEEMRIPTSKERSETSERFLEENLPLQEELEEIYAKYDVSKRMLDTFKTTESALFNAEIKGLIMGPEFRKEYDVVVKKWVQSDRRNRKRYLPFEKIREQKISNILRNINEICVRTEVKGHEDLPIVAVIEKKLVDEVIFKFNEHKYLMK</sequence>
<evidence type="ECO:0000256" key="2">
    <source>
        <dbReference type="ARBA" id="ARBA00022448"/>
    </source>
</evidence>
<comment type="caution">
    <text evidence="7">The sequence shown here is derived from an EMBL/GenBank/DDBJ whole genome shotgun (WGS) entry which is preliminary data.</text>
</comment>
<dbReference type="InterPro" id="IPR050495">
    <property type="entry name" value="ATG22/LtaA_families"/>
</dbReference>